<dbReference type="InterPro" id="IPR011029">
    <property type="entry name" value="DEATH-like_dom_sf"/>
</dbReference>
<reference evidence="3" key="1">
    <citation type="submission" date="2022-11" db="UniProtKB">
        <authorList>
            <consortium name="WormBaseParasite"/>
        </authorList>
    </citation>
    <scope>IDENTIFICATION</scope>
</reference>
<dbReference type="GO" id="GO:0042981">
    <property type="term" value="P:regulation of apoptotic process"/>
    <property type="evidence" value="ECO:0007669"/>
    <property type="project" value="InterPro"/>
</dbReference>
<organism evidence="2 3">
    <name type="scientific">Plectus sambesii</name>
    <dbReference type="NCBI Taxonomy" id="2011161"/>
    <lineage>
        <taxon>Eukaryota</taxon>
        <taxon>Metazoa</taxon>
        <taxon>Ecdysozoa</taxon>
        <taxon>Nematoda</taxon>
        <taxon>Chromadorea</taxon>
        <taxon>Plectida</taxon>
        <taxon>Plectina</taxon>
        <taxon>Plectoidea</taxon>
        <taxon>Plectidae</taxon>
        <taxon>Plectus</taxon>
    </lineage>
</organism>
<proteinExistence type="predicted"/>
<dbReference type="AlphaFoldDB" id="A0A914VKG2"/>
<evidence type="ECO:0000313" key="2">
    <source>
        <dbReference type="Proteomes" id="UP000887566"/>
    </source>
</evidence>
<name>A0A914VKG2_9BILA</name>
<keyword evidence="2" id="KW-1185">Reference proteome</keyword>
<feature type="domain" description="CARD" evidence="1">
    <location>
        <begin position="1"/>
        <end position="83"/>
    </location>
</feature>
<dbReference type="InterPro" id="IPR001315">
    <property type="entry name" value="CARD"/>
</dbReference>
<dbReference type="SUPFAM" id="SSF47986">
    <property type="entry name" value="DEATH domain"/>
    <property type="match status" value="1"/>
</dbReference>
<dbReference type="Gene3D" id="1.10.533.10">
    <property type="entry name" value="Death Domain, Fas"/>
    <property type="match status" value="1"/>
</dbReference>
<protein>
    <submittedName>
        <fullName evidence="3">CARD domain-containing protein</fullName>
    </submittedName>
</protein>
<dbReference type="Pfam" id="PF00619">
    <property type="entry name" value="CARD"/>
    <property type="match status" value="1"/>
</dbReference>
<accession>A0A914VKG2</accession>
<dbReference type="Proteomes" id="UP000887566">
    <property type="component" value="Unplaced"/>
</dbReference>
<evidence type="ECO:0000313" key="3">
    <source>
        <dbReference type="WBParaSite" id="PSAMB.scaffold2123size25212.g16493.t1"/>
    </source>
</evidence>
<dbReference type="PROSITE" id="PS50209">
    <property type="entry name" value="CARD"/>
    <property type="match status" value="1"/>
</dbReference>
<evidence type="ECO:0000259" key="1">
    <source>
        <dbReference type="PROSITE" id="PS50209"/>
    </source>
</evidence>
<sequence>MDELKQKAIKHHYANLIKCMNALWIMDHIAHLLSLEEMELIRMPLFTSQERTRELIAILLRKNEELRPFDYFIEALEETDENHKTMAEAILNTYENNNVTVLAKIPRTSFPDAENTEHDLQIVQQSLKQMYMARFQKVYPFSLPFTFDIEKTWVSLAMKEYNKELDAAGYFTHRSQRPLRALEDDKKDSVATEDHAELLTKAFGKVKMLIIEGDPATGKTSLMRRDTIVSDIHLPGA</sequence>
<dbReference type="CDD" id="cd01671">
    <property type="entry name" value="CARD"/>
    <property type="match status" value="1"/>
</dbReference>
<dbReference type="WBParaSite" id="PSAMB.scaffold2123size25212.g16493.t1">
    <property type="protein sequence ID" value="PSAMB.scaffold2123size25212.g16493.t1"/>
    <property type="gene ID" value="PSAMB.scaffold2123size25212.g16493"/>
</dbReference>